<dbReference type="AlphaFoldDB" id="A0A1H4FYE4"/>
<dbReference type="PROSITE" id="PS51257">
    <property type="entry name" value="PROKAR_LIPOPROTEIN"/>
    <property type="match status" value="1"/>
</dbReference>
<comment type="similarity">
    <text evidence="2">Belongs to the SusD family.</text>
</comment>
<evidence type="ECO:0000256" key="2">
    <source>
        <dbReference type="ARBA" id="ARBA00006275"/>
    </source>
</evidence>
<dbReference type="SUPFAM" id="SSF48452">
    <property type="entry name" value="TPR-like"/>
    <property type="match status" value="1"/>
</dbReference>
<evidence type="ECO:0000259" key="6">
    <source>
        <dbReference type="Pfam" id="PF07980"/>
    </source>
</evidence>
<evidence type="ECO:0000256" key="5">
    <source>
        <dbReference type="ARBA" id="ARBA00023237"/>
    </source>
</evidence>
<evidence type="ECO:0000259" key="7">
    <source>
        <dbReference type="Pfam" id="PF14322"/>
    </source>
</evidence>
<dbReference type="InterPro" id="IPR011990">
    <property type="entry name" value="TPR-like_helical_dom_sf"/>
</dbReference>
<dbReference type="InterPro" id="IPR012944">
    <property type="entry name" value="SusD_RagB_dom"/>
</dbReference>
<dbReference type="InterPro" id="IPR033985">
    <property type="entry name" value="SusD-like_N"/>
</dbReference>
<sequence>MKTLIKKLLYCQIMIIVLAGCSKSFLDRPPLSQISADNFYQSSNDLRLATAALYAGTPWGEWNYSCYLPIGDVLSGNMSVGYWRDAVQLNTFAITGANEIMVANWRAFYKVVAHCNVTIKAIEEKTPDSVPLLNKNAAIAEARFIRGFIYYNLAVLWGAVPIIEDNSKLVVTPLVNRVKTEHVYQFAINDLRFAAEHLPVTDVAGRVTTWSAQGMLAKAYLTIAGLNQNGSRNTALLDSAKKYAGNVCKNSGLALLPNYANLFKAQFNDNPESLFALQWAPGGGWLEGNMLQIYSSGGTEISPNGTAGWFGIGPTVDMFRLYTLKDSIRRKATFMLKGDHYPELNAAGGGFTFTGDNALKKHIIGTNKDNNAPTMNLFSSIEHNALLRLADVYLIYAESILGNNTNTTDGEALLYFNKVRERAGLAPATKVNADSLMIERRIELAGEGHYWTDLVRLSYYNSKKAISILVGEKRVPFSYTDGVITEKDPWGPITPPTVNTFTFPLPSSEITANPKLLEAPVSYY</sequence>
<feature type="domain" description="RagB/SusD" evidence="6">
    <location>
        <begin position="374"/>
        <end position="520"/>
    </location>
</feature>
<keyword evidence="5" id="KW-0998">Cell outer membrane</keyword>
<evidence type="ECO:0000256" key="3">
    <source>
        <dbReference type="ARBA" id="ARBA00022729"/>
    </source>
</evidence>
<dbReference type="Proteomes" id="UP000199656">
    <property type="component" value="Unassembled WGS sequence"/>
</dbReference>
<reference evidence="9" key="1">
    <citation type="submission" date="2016-10" db="EMBL/GenBank/DDBJ databases">
        <authorList>
            <person name="Varghese N."/>
            <person name="Submissions S."/>
        </authorList>
    </citation>
    <scope>NUCLEOTIDE SEQUENCE [LARGE SCALE GENOMIC DNA]</scope>
    <source>
        <strain evidence="9">DSM 23920</strain>
    </source>
</reference>
<evidence type="ECO:0000256" key="1">
    <source>
        <dbReference type="ARBA" id="ARBA00004442"/>
    </source>
</evidence>
<keyword evidence="3" id="KW-0732">Signal</keyword>
<dbReference type="OrthoDB" id="5694214at2"/>
<dbReference type="STRING" id="408074.SAMN05660909_04780"/>
<dbReference type="Gene3D" id="1.25.40.390">
    <property type="match status" value="1"/>
</dbReference>
<protein>
    <submittedName>
        <fullName evidence="8">Starch-binding associating with outer membrane</fullName>
    </submittedName>
</protein>
<dbReference type="Pfam" id="PF07980">
    <property type="entry name" value="SusD_RagB"/>
    <property type="match status" value="1"/>
</dbReference>
<feature type="domain" description="SusD-like N-terminal" evidence="7">
    <location>
        <begin position="94"/>
        <end position="221"/>
    </location>
</feature>
<dbReference type="RefSeq" id="WP_089764890.1">
    <property type="nucleotide sequence ID" value="NZ_BKAT01000051.1"/>
</dbReference>
<dbReference type="Pfam" id="PF14322">
    <property type="entry name" value="SusD-like_3"/>
    <property type="match status" value="1"/>
</dbReference>
<organism evidence="8 9">
    <name type="scientific">Chitinophaga terrae</name>
    <name type="common">ex Kim and Jung 2007</name>
    <dbReference type="NCBI Taxonomy" id="408074"/>
    <lineage>
        <taxon>Bacteria</taxon>
        <taxon>Pseudomonadati</taxon>
        <taxon>Bacteroidota</taxon>
        <taxon>Chitinophagia</taxon>
        <taxon>Chitinophagales</taxon>
        <taxon>Chitinophagaceae</taxon>
        <taxon>Chitinophaga</taxon>
    </lineage>
</organism>
<name>A0A1H4FYE4_9BACT</name>
<gene>
    <name evidence="8" type="ORF">SAMN05660909_04780</name>
</gene>
<evidence type="ECO:0000313" key="8">
    <source>
        <dbReference type="EMBL" id="SEB02376.1"/>
    </source>
</evidence>
<accession>A0A1H4FYE4</accession>
<proteinExistence type="inferred from homology"/>
<comment type="subcellular location">
    <subcellularLocation>
        <location evidence="1">Cell outer membrane</location>
    </subcellularLocation>
</comment>
<evidence type="ECO:0000313" key="9">
    <source>
        <dbReference type="Proteomes" id="UP000199656"/>
    </source>
</evidence>
<keyword evidence="9" id="KW-1185">Reference proteome</keyword>
<dbReference type="GO" id="GO:0009279">
    <property type="term" value="C:cell outer membrane"/>
    <property type="evidence" value="ECO:0007669"/>
    <property type="project" value="UniProtKB-SubCell"/>
</dbReference>
<dbReference type="EMBL" id="FNRL01000030">
    <property type="protein sequence ID" value="SEB02376.1"/>
    <property type="molecule type" value="Genomic_DNA"/>
</dbReference>
<keyword evidence="4" id="KW-0472">Membrane</keyword>
<evidence type="ECO:0000256" key="4">
    <source>
        <dbReference type="ARBA" id="ARBA00023136"/>
    </source>
</evidence>